<reference evidence="1 2" key="1">
    <citation type="submission" date="2013-03" db="EMBL/GenBank/DDBJ databases">
        <authorList>
            <person name="Linke B."/>
        </authorList>
    </citation>
    <scope>NUCLEOTIDE SEQUENCE [LARGE SCALE GENOMIC DNA]</scope>
    <source>
        <strain evidence="1 2">B13</strain>
    </source>
</reference>
<dbReference type="RefSeq" id="WP_156957973.1">
    <property type="nucleotide sequence ID" value="NZ_HG322950.1"/>
</dbReference>
<accession>A0A024HAM4</accession>
<protein>
    <submittedName>
        <fullName evidence="1">Uncharacterized protein</fullName>
    </submittedName>
</protein>
<evidence type="ECO:0000313" key="2">
    <source>
        <dbReference type="Proteomes" id="UP000025241"/>
    </source>
</evidence>
<reference evidence="1 2" key="2">
    <citation type="submission" date="2014-05" db="EMBL/GenBank/DDBJ databases">
        <title>Genome sequence of the 3-chlorobenzoate degrading bacterium Pseudomonas knackmussii B13 shows multiple evidence for horizontal gene transfer.</title>
        <authorList>
            <person name="Miyazaki R."/>
            <person name="Bertelli C."/>
            <person name="Falquet L."/>
            <person name="Robinson-Rechavi M."/>
            <person name="Gharib W."/>
            <person name="Roy S."/>
            <person name="Van der Meer J.R."/>
        </authorList>
    </citation>
    <scope>NUCLEOTIDE SEQUENCE [LARGE SCALE GENOMIC DNA]</scope>
    <source>
        <strain evidence="1 2">B13</strain>
    </source>
</reference>
<dbReference type="HOGENOM" id="CLU_3139684_0_0_6"/>
<dbReference type="EMBL" id="HG322950">
    <property type="protein sequence ID" value="CDF81614.1"/>
    <property type="molecule type" value="Genomic_DNA"/>
</dbReference>
<dbReference type="STRING" id="1301098.PKB_0235"/>
<organism evidence="1 2">
    <name type="scientific">Pseudomonas knackmussii (strain DSM 6978 / CCUG 54928 / LMG 23759 / B13)</name>
    <dbReference type="NCBI Taxonomy" id="1301098"/>
    <lineage>
        <taxon>Bacteria</taxon>
        <taxon>Pseudomonadati</taxon>
        <taxon>Pseudomonadota</taxon>
        <taxon>Gammaproteobacteria</taxon>
        <taxon>Pseudomonadales</taxon>
        <taxon>Pseudomonadaceae</taxon>
        <taxon>Pseudomonas</taxon>
    </lineage>
</organism>
<dbReference type="KEGG" id="pkc:PKB_0235"/>
<dbReference type="PATRIC" id="fig|1301098.3.peg.242"/>
<dbReference type="Proteomes" id="UP000025241">
    <property type="component" value="Chromosome I"/>
</dbReference>
<gene>
    <name evidence="1" type="ORF">PKB_0235</name>
</gene>
<dbReference type="AlphaFoldDB" id="A0A024HAM4"/>
<proteinExistence type="predicted"/>
<keyword evidence="2" id="KW-1185">Reference proteome</keyword>
<sequence length="49" mass="5092">MRWLAGLPLGLTAALAPGSGEHLPFQAGAVAEHWCIHDLFRALGVIVGA</sequence>
<evidence type="ECO:0000313" key="1">
    <source>
        <dbReference type="EMBL" id="CDF81614.1"/>
    </source>
</evidence>
<name>A0A024HAM4_PSEKB</name>